<organism evidence="1 2">
    <name type="scientific">Latilactobacillus sakei</name>
    <name type="common">Lactobacillus sakei</name>
    <dbReference type="NCBI Taxonomy" id="1599"/>
    <lineage>
        <taxon>Bacteria</taxon>
        <taxon>Bacillati</taxon>
        <taxon>Bacillota</taxon>
        <taxon>Bacilli</taxon>
        <taxon>Lactobacillales</taxon>
        <taxon>Lactobacillaceae</taxon>
        <taxon>Latilactobacillus</taxon>
    </lineage>
</organism>
<reference evidence="1 2" key="1">
    <citation type="submission" date="2018-02" db="EMBL/GenBank/DDBJ databases">
        <authorList>
            <person name="Rodrigo-Torres L."/>
            <person name="Arahal R. D."/>
            <person name="Lucena T."/>
        </authorList>
    </citation>
    <scope>NUCLEOTIDE SEQUENCE [LARGE SCALE GENOMIC DNA]</scope>
    <source>
        <strain evidence="1 2">CECT 9267</strain>
    </source>
</reference>
<comment type="caution">
    <text evidence="1">The sequence shown here is derived from an EMBL/GenBank/DDBJ whole genome shotgun (WGS) entry which is preliminary data.</text>
</comment>
<evidence type="ECO:0000313" key="1">
    <source>
        <dbReference type="EMBL" id="SPE19736.1"/>
    </source>
</evidence>
<dbReference type="Proteomes" id="UP000239650">
    <property type="component" value="Unassembled WGS sequence"/>
</dbReference>
<proteinExistence type="predicted"/>
<gene>
    <name evidence="1" type="ORF">LAS9267_00707</name>
</gene>
<name>A0AAE8J4B5_LATSK</name>
<sequence>MNKVDVEKLFQGKVISQDQNQVHIQLQDSRKLLELSIENDVLALIEQHRDYALNILQNLKRKTNRKVTKESITINHRNYKIFV</sequence>
<dbReference type="AlphaFoldDB" id="A0AAE8J4B5"/>
<accession>A0AAE8J4B5</accession>
<dbReference type="EMBL" id="OKRC01000002">
    <property type="protein sequence ID" value="SPE19736.1"/>
    <property type="molecule type" value="Genomic_DNA"/>
</dbReference>
<evidence type="ECO:0000313" key="2">
    <source>
        <dbReference type="Proteomes" id="UP000239650"/>
    </source>
</evidence>
<protein>
    <submittedName>
        <fullName evidence="1">Uncharacterized protein</fullName>
    </submittedName>
</protein>
<dbReference type="RefSeq" id="WP_016265281.1">
    <property type="nucleotide sequence ID" value="NZ_BJLN01000029.1"/>
</dbReference>